<comment type="caution">
    <text evidence="14">The sequence shown here is derived from an EMBL/GenBank/DDBJ whole genome shotgun (WGS) entry which is preliminary data.</text>
</comment>
<dbReference type="Proteomes" id="UP001498398">
    <property type="component" value="Unassembled WGS sequence"/>
</dbReference>
<keyword evidence="8" id="KW-0274">FAD</keyword>
<accession>A0ABR1JDE5</accession>
<keyword evidence="7" id="KW-0285">Flavoprotein</keyword>
<evidence type="ECO:0000256" key="1">
    <source>
        <dbReference type="ARBA" id="ARBA00000827"/>
    </source>
</evidence>
<evidence type="ECO:0000256" key="7">
    <source>
        <dbReference type="ARBA" id="ARBA00022630"/>
    </source>
</evidence>
<proteinExistence type="inferred from homology"/>
<comment type="cofactor">
    <cofactor evidence="2">
        <name>FAD</name>
        <dbReference type="ChEBI" id="CHEBI:57692"/>
    </cofactor>
</comment>
<comment type="similarity">
    <text evidence="3">Belongs to the GMC oxidoreductase family.</text>
</comment>
<dbReference type="NCBIfam" id="TIGR02462">
    <property type="entry name" value="pyranose_ox"/>
    <property type="match status" value="1"/>
</dbReference>
<evidence type="ECO:0000256" key="5">
    <source>
        <dbReference type="ARBA" id="ARBA00013082"/>
    </source>
</evidence>
<gene>
    <name evidence="14" type="primary">P2OX</name>
    <name evidence="14" type="ORF">VKT23_009927</name>
</gene>
<sequence length="573" mass="63486">MPIRLSSDDDVVRLIQLSKEPNAEKKAKEAGYRLVITDVFIAGSGPIGCTYARTILDKNPSAHVLMAEIGSQDHPVMGSHFKNSVKYQKDIDSFVNVIKGALQPVSVPPGDTLQTTLGEAAWAPPIGHALVMQGNNPNQEPGLNLRASAITRTVGGMATHWTCCCPLPHGQERVSNPIPKDEFDGLLKEAGNLLNVHDNQYDHSIRHTKVKEALLQELPKARGVSNLPLGVQRRSDNPEYVTWTGCDTILGQSIENNQTRFKLMTETRVTQLYSSFDPKMVEAVKVRDLNNNDDVLIVAKTFTICCGAIGTPQILWNSNIRPDALGRYLSEQSMAFCQIVLKRSIVESIPGDSRFKERVEHHKKQHPNDPLPIPFNDPEPQVYIPYTSDHPWHVQVHRDAFSYGDVGPKADPRVVVDLRFFGKSKISKENRVTFGPKEQIGDEWKAGNTDIYGMPQPTFEVKRSKEDGERDQRMMKDMTDIANILGAYLPGSNPQFMEPGLALHVTGTTRIGSDPKTSVADPDSRVHNFRNLWVGGNSVIPDATACNPTRTSVAYALKGAGAVNKYLEQFKPE</sequence>
<protein>
    <recommendedName>
        <fullName evidence="6">Pyranose 2-oxidase</fullName>
        <ecNumber evidence="5">1.1.3.10</ecNumber>
    </recommendedName>
    <alternativeName>
        <fullName evidence="11">FAD-oxidoreductase</fullName>
    </alternativeName>
    <alternativeName>
        <fullName evidence="10">Glucose 2-oxidase</fullName>
    </alternativeName>
    <alternativeName>
        <fullName evidence="12">Pyranose:oxygen 2-oxidoreductase</fullName>
    </alternativeName>
</protein>
<evidence type="ECO:0000256" key="9">
    <source>
        <dbReference type="ARBA" id="ARBA00023002"/>
    </source>
</evidence>
<dbReference type="EC" id="1.1.3.10" evidence="5"/>
<evidence type="ECO:0000256" key="3">
    <source>
        <dbReference type="ARBA" id="ARBA00010790"/>
    </source>
</evidence>
<comment type="subunit">
    <text evidence="4">Homotetramer.</text>
</comment>
<evidence type="ECO:0000256" key="4">
    <source>
        <dbReference type="ARBA" id="ARBA00011881"/>
    </source>
</evidence>
<dbReference type="SUPFAM" id="SSF51905">
    <property type="entry name" value="FAD/NAD(P)-binding domain"/>
    <property type="match status" value="1"/>
</dbReference>
<dbReference type="InterPro" id="IPR051473">
    <property type="entry name" value="P2Ox-like"/>
</dbReference>
<organism evidence="14 15">
    <name type="scientific">Marasmiellus scandens</name>
    <dbReference type="NCBI Taxonomy" id="2682957"/>
    <lineage>
        <taxon>Eukaryota</taxon>
        <taxon>Fungi</taxon>
        <taxon>Dikarya</taxon>
        <taxon>Basidiomycota</taxon>
        <taxon>Agaricomycotina</taxon>
        <taxon>Agaricomycetes</taxon>
        <taxon>Agaricomycetidae</taxon>
        <taxon>Agaricales</taxon>
        <taxon>Marasmiineae</taxon>
        <taxon>Omphalotaceae</taxon>
        <taxon>Marasmiellus</taxon>
    </lineage>
</organism>
<evidence type="ECO:0000256" key="2">
    <source>
        <dbReference type="ARBA" id="ARBA00001974"/>
    </source>
</evidence>
<dbReference type="InterPro" id="IPR036188">
    <property type="entry name" value="FAD/NAD-bd_sf"/>
</dbReference>
<dbReference type="InterPro" id="IPR012814">
    <property type="entry name" value="P2OX"/>
</dbReference>
<keyword evidence="15" id="KW-1185">Reference proteome</keyword>
<dbReference type="EMBL" id="JBANRG010000018">
    <property type="protein sequence ID" value="KAK7458019.1"/>
    <property type="molecule type" value="Genomic_DNA"/>
</dbReference>
<evidence type="ECO:0000256" key="12">
    <source>
        <dbReference type="ARBA" id="ARBA00031330"/>
    </source>
</evidence>
<evidence type="ECO:0000256" key="10">
    <source>
        <dbReference type="ARBA" id="ARBA00030508"/>
    </source>
</evidence>
<feature type="domain" description="Glucose-methanol-choline oxidoreductase C-terminal" evidence="13">
    <location>
        <begin position="449"/>
        <end position="556"/>
    </location>
</feature>
<evidence type="ECO:0000313" key="14">
    <source>
        <dbReference type="EMBL" id="KAK7458019.1"/>
    </source>
</evidence>
<comment type="catalytic activity">
    <reaction evidence="1">
        <text>D-glucose + O2 = 2-dehydro-D-glucose + H2O2</text>
        <dbReference type="Rhea" id="RHEA:10552"/>
        <dbReference type="ChEBI" id="CHEBI:4167"/>
        <dbReference type="ChEBI" id="CHEBI:15379"/>
        <dbReference type="ChEBI" id="CHEBI:16240"/>
        <dbReference type="ChEBI" id="CHEBI:16609"/>
        <dbReference type="EC" id="1.1.3.10"/>
    </reaction>
</comment>
<dbReference type="PANTHER" id="PTHR42784">
    <property type="entry name" value="PYRANOSE 2-OXIDASE"/>
    <property type="match status" value="1"/>
</dbReference>
<evidence type="ECO:0000313" key="15">
    <source>
        <dbReference type="Proteomes" id="UP001498398"/>
    </source>
</evidence>
<dbReference type="Pfam" id="PF05199">
    <property type="entry name" value="GMC_oxred_C"/>
    <property type="match status" value="1"/>
</dbReference>
<dbReference type="InterPro" id="IPR007867">
    <property type="entry name" value="GMC_OxRtase_C"/>
</dbReference>
<dbReference type="SUPFAM" id="SSF54373">
    <property type="entry name" value="FAD-linked reductases, C-terminal domain"/>
    <property type="match status" value="1"/>
</dbReference>
<name>A0ABR1JDE5_9AGAR</name>
<dbReference type="PANTHER" id="PTHR42784:SF1">
    <property type="entry name" value="PYRANOSE 2-OXIDASE"/>
    <property type="match status" value="1"/>
</dbReference>
<evidence type="ECO:0000256" key="8">
    <source>
        <dbReference type="ARBA" id="ARBA00022827"/>
    </source>
</evidence>
<keyword evidence="9" id="KW-0560">Oxidoreductase</keyword>
<dbReference type="Gene3D" id="3.50.50.60">
    <property type="entry name" value="FAD/NAD(P)-binding domain"/>
    <property type="match status" value="2"/>
</dbReference>
<evidence type="ECO:0000256" key="11">
    <source>
        <dbReference type="ARBA" id="ARBA00031159"/>
    </source>
</evidence>
<evidence type="ECO:0000256" key="6">
    <source>
        <dbReference type="ARBA" id="ARBA00016408"/>
    </source>
</evidence>
<reference evidence="14 15" key="1">
    <citation type="submission" date="2024-01" db="EMBL/GenBank/DDBJ databases">
        <title>A draft genome for the cacao thread blight pathogen Marasmiellus scandens.</title>
        <authorList>
            <person name="Baruah I.K."/>
            <person name="Leung J."/>
            <person name="Bukari Y."/>
            <person name="Amoako-Attah I."/>
            <person name="Meinhardt L.W."/>
            <person name="Bailey B.A."/>
            <person name="Cohen S.P."/>
        </authorList>
    </citation>
    <scope>NUCLEOTIDE SEQUENCE [LARGE SCALE GENOMIC DNA]</scope>
    <source>
        <strain evidence="14 15">GH-19</strain>
    </source>
</reference>
<evidence type="ECO:0000259" key="13">
    <source>
        <dbReference type="Pfam" id="PF05199"/>
    </source>
</evidence>